<dbReference type="AlphaFoldDB" id="A0AAN9NC09"/>
<gene>
    <name evidence="1" type="ORF">VNO80_09659</name>
</gene>
<evidence type="ECO:0000313" key="2">
    <source>
        <dbReference type="Proteomes" id="UP001374584"/>
    </source>
</evidence>
<accession>A0AAN9NC09</accession>
<evidence type="ECO:0000313" key="1">
    <source>
        <dbReference type="EMBL" id="KAK7367644.1"/>
    </source>
</evidence>
<dbReference type="EMBL" id="JAYMYR010000004">
    <property type="protein sequence ID" value="KAK7367644.1"/>
    <property type="molecule type" value="Genomic_DNA"/>
</dbReference>
<keyword evidence="2" id="KW-1185">Reference proteome</keyword>
<name>A0AAN9NC09_PHACN</name>
<reference evidence="1 2" key="1">
    <citation type="submission" date="2024-01" db="EMBL/GenBank/DDBJ databases">
        <title>The genomes of 5 underutilized Papilionoideae crops provide insights into root nodulation and disease resistanc.</title>
        <authorList>
            <person name="Jiang F."/>
        </authorList>
    </citation>
    <scope>NUCLEOTIDE SEQUENCE [LARGE SCALE GENOMIC DNA]</scope>
    <source>
        <strain evidence="1">JINMINGXINNONG_FW02</strain>
        <tissue evidence="1">Leaves</tissue>
    </source>
</reference>
<proteinExistence type="predicted"/>
<comment type="caution">
    <text evidence="1">The sequence shown here is derived from an EMBL/GenBank/DDBJ whole genome shotgun (WGS) entry which is preliminary data.</text>
</comment>
<dbReference type="Proteomes" id="UP001374584">
    <property type="component" value="Unassembled WGS sequence"/>
</dbReference>
<sequence length="117" mass="13296">MLSIKFKAKNKITLVLLLWDHIGLREVQDPSDCRASFSAFNSRPVFLTTRVWWALLPSLKQLRFYSSNHSSRPQEYVVVSTYYTCWALMLPPAEANMGPIVVGPPCLIIKAQLDQAV</sequence>
<organism evidence="1 2">
    <name type="scientific">Phaseolus coccineus</name>
    <name type="common">Scarlet runner bean</name>
    <name type="synonym">Phaseolus multiflorus</name>
    <dbReference type="NCBI Taxonomy" id="3886"/>
    <lineage>
        <taxon>Eukaryota</taxon>
        <taxon>Viridiplantae</taxon>
        <taxon>Streptophyta</taxon>
        <taxon>Embryophyta</taxon>
        <taxon>Tracheophyta</taxon>
        <taxon>Spermatophyta</taxon>
        <taxon>Magnoliopsida</taxon>
        <taxon>eudicotyledons</taxon>
        <taxon>Gunneridae</taxon>
        <taxon>Pentapetalae</taxon>
        <taxon>rosids</taxon>
        <taxon>fabids</taxon>
        <taxon>Fabales</taxon>
        <taxon>Fabaceae</taxon>
        <taxon>Papilionoideae</taxon>
        <taxon>50 kb inversion clade</taxon>
        <taxon>NPAAA clade</taxon>
        <taxon>indigoferoid/millettioid clade</taxon>
        <taxon>Phaseoleae</taxon>
        <taxon>Phaseolus</taxon>
    </lineage>
</organism>
<protein>
    <submittedName>
        <fullName evidence="1">Uncharacterized protein</fullName>
    </submittedName>
</protein>